<dbReference type="EMBL" id="KB308827">
    <property type="protein sequence ID" value="ELT96410.1"/>
    <property type="molecule type" value="Genomic_DNA"/>
</dbReference>
<keyword evidence="6" id="KW-0498">Mitosis</keyword>
<accession>R7TZQ3</accession>
<comment type="similarity">
    <text evidence="2">Belongs to the HAUS1 family.</text>
</comment>
<dbReference type="OrthoDB" id="5372507at2759"/>
<dbReference type="GO" id="GO:0051225">
    <property type="term" value="P:spindle assembly"/>
    <property type="evidence" value="ECO:0007669"/>
    <property type="project" value="InterPro"/>
</dbReference>
<dbReference type="EnsemblMetazoa" id="CapteT203048">
    <property type="protein sequence ID" value="CapteP203048"/>
    <property type="gene ID" value="CapteG203048"/>
</dbReference>
<evidence type="ECO:0000256" key="1">
    <source>
        <dbReference type="ARBA" id="ARBA00004186"/>
    </source>
</evidence>
<evidence type="ECO:0000256" key="4">
    <source>
        <dbReference type="ARBA" id="ARBA00022618"/>
    </source>
</evidence>
<dbReference type="AlphaFoldDB" id="R7TZQ3"/>
<sequence>MQPEPTDTTPCLDEWLTSLLGDDAHAFENNADTIECLQRLMRANKQRDACTKIYAEDLKQKTLEYALEAKRLKDLLSALGVDPLSLSQSGAISLKTLVELSLLLRTKDATQTCLLLALSDFNLKRLDVAASLRREKASSASIMQKSLLAKNKTDKLTETSHSVDENWMRNAAETSKKKKQAEFLSLKSKQYATQQHQLKKDLSASKADPSIYHSTLLNRSQELQDLKSRLLPLRAKLDSYHKLPPDVDLTKVQIEELKQQLKLLEEELAKHIDLLHA</sequence>
<dbReference type="PANTHER" id="PTHR31570:SF1">
    <property type="entry name" value="HAUS AUGMIN-LIKE COMPLEX SUBUNIT 1"/>
    <property type="match status" value="1"/>
</dbReference>
<dbReference type="GO" id="GO:0007098">
    <property type="term" value="P:centrosome cycle"/>
    <property type="evidence" value="ECO:0007669"/>
    <property type="project" value="TreeGrafter"/>
</dbReference>
<gene>
    <name evidence="11" type="ORF">CAPTEDRAFT_203048</name>
</gene>
<evidence type="ECO:0000256" key="6">
    <source>
        <dbReference type="ARBA" id="ARBA00022776"/>
    </source>
</evidence>
<evidence type="ECO:0000313" key="11">
    <source>
        <dbReference type="EMBL" id="ELT96410.1"/>
    </source>
</evidence>
<evidence type="ECO:0000313" key="13">
    <source>
        <dbReference type="Proteomes" id="UP000014760"/>
    </source>
</evidence>
<dbReference type="HOGENOM" id="CLU_063322_0_1_1"/>
<keyword evidence="8" id="KW-0206">Cytoskeleton</keyword>
<dbReference type="GO" id="GO:0005829">
    <property type="term" value="C:cytosol"/>
    <property type="evidence" value="ECO:0007669"/>
    <property type="project" value="TreeGrafter"/>
</dbReference>
<dbReference type="PRINTS" id="PR02087">
    <property type="entry name" value="HAUSAUGMINL1"/>
</dbReference>
<reference evidence="11 13" key="2">
    <citation type="journal article" date="2013" name="Nature">
        <title>Insights into bilaterian evolution from three spiralian genomes.</title>
        <authorList>
            <person name="Simakov O."/>
            <person name="Marletaz F."/>
            <person name="Cho S.J."/>
            <person name="Edsinger-Gonzales E."/>
            <person name="Havlak P."/>
            <person name="Hellsten U."/>
            <person name="Kuo D.H."/>
            <person name="Larsson T."/>
            <person name="Lv J."/>
            <person name="Arendt D."/>
            <person name="Savage R."/>
            <person name="Osoegawa K."/>
            <person name="de Jong P."/>
            <person name="Grimwood J."/>
            <person name="Chapman J.A."/>
            <person name="Shapiro H."/>
            <person name="Aerts A."/>
            <person name="Otillar R.P."/>
            <person name="Terry A.Y."/>
            <person name="Boore J.L."/>
            <person name="Grigoriev I.V."/>
            <person name="Lindberg D.R."/>
            <person name="Seaver E.C."/>
            <person name="Weisblat D.A."/>
            <person name="Putnam N.H."/>
            <person name="Rokhsar D.S."/>
        </authorList>
    </citation>
    <scope>NUCLEOTIDE SEQUENCE</scope>
    <source>
        <strain evidence="11 13">I ESC-2004</strain>
    </source>
</reference>
<evidence type="ECO:0000256" key="3">
    <source>
        <dbReference type="ARBA" id="ARBA00022490"/>
    </source>
</evidence>
<evidence type="ECO:0000256" key="5">
    <source>
        <dbReference type="ARBA" id="ARBA00022701"/>
    </source>
</evidence>
<reference evidence="12" key="3">
    <citation type="submission" date="2015-06" db="UniProtKB">
        <authorList>
            <consortium name="EnsemblMetazoa"/>
        </authorList>
    </citation>
    <scope>IDENTIFICATION</scope>
</reference>
<keyword evidence="7 10" id="KW-0175">Coiled coil</keyword>
<evidence type="ECO:0000256" key="9">
    <source>
        <dbReference type="ARBA" id="ARBA00023306"/>
    </source>
</evidence>
<evidence type="ECO:0000256" key="10">
    <source>
        <dbReference type="SAM" id="Coils"/>
    </source>
</evidence>
<dbReference type="Pfam" id="PF25762">
    <property type="entry name" value="HAUS1"/>
    <property type="match status" value="1"/>
</dbReference>
<keyword evidence="4" id="KW-0132">Cell division</keyword>
<organism evidence="11">
    <name type="scientific">Capitella teleta</name>
    <name type="common">Polychaete worm</name>
    <dbReference type="NCBI Taxonomy" id="283909"/>
    <lineage>
        <taxon>Eukaryota</taxon>
        <taxon>Metazoa</taxon>
        <taxon>Spiralia</taxon>
        <taxon>Lophotrochozoa</taxon>
        <taxon>Annelida</taxon>
        <taxon>Polychaeta</taxon>
        <taxon>Sedentaria</taxon>
        <taxon>Scolecida</taxon>
        <taxon>Capitellidae</taxon>
        <taxon>Capitella</taxon>
    </lineage>
</organism>
<dbReference type="GO" id="GO:0005819">
    <property type="term" value="C:spindle"/>
    <property type="evidence" value="ECO:0007669"/>
    <property type="project" value="UniProtKB-SubCell"/>
</dbReference>
<dbReference type="Proteomes" id="UP000014760">
    <property type="component" value="Unassembled WGS sequence"/>
</dbReference>
<reference evidence="13" key="1">
    <citation type="submission" date="2012-12" db="EMBL/GenBank/DDBJ databases">
        <authorList>
            <person name="Hellsten U."/>
            <person name="Grimwood J."/>
            <person name="Chapman J.A."/>
            <person name="Shapiro H."/>
            <person name="Aerts A."/>
            <person name="Otillar R.P."/>
            <person name="Terry A.Y."/>
            <person name="Boore J.L."/>
            <person name="Simakov O."/>
            <person name="Marletaz F."/>
            <person name="Cho S.-J."/>
            <person name="Edsinger-Gonzales E."/>
            <person name="Havlak P."/>
            <person name="Kuo D.-H."/>
            <person name="Larsson T."/>
            <person name="Lv J."/>
            <person name="Arendt D."/>
            <person name="Savage R."/>
            <person name="Osoegawa K."/>
            <person name="de Jong P."/>
            <person name="Lindberg D.R."/>
            <person name="Seaver E.C."/>
            <person name="Weisblat D.A."/>
            <person name="Putnam N.H."/>
            <person name="Grigoriev I.V."/>
            <person name="Rokhsar D.S."/>
        </authorList>
    </citation>
    <scope>NUCLEOTIDE SEQUENCE</scope>
    <source>
        <strain evidence="13">I ESC-2004</strain>
    </source>
</reference>
<comment type="subcellular location">
    <subcellularLocation>
        <location evidence="1">Cytoplasm</location>
        <location evidence="1">Cytoskeleton</location>
        <location evidence="1">Spindle</location>
    </subcellularLocation>
</comment>
<dbReference type="PANTHER" id="PTHR31570">
    <property type="entry name" value="HAUS AUGMIN-LIKE COMPLEX SUBUNIT 1"/>
    <property type="match status" value="1"/>
</dbReference>
<dbReference type="EMBL" id="AMQN01011323">
    <property type="status" value="NOT_ANNOTATED_CDS"/>
    <property type="molecule type" value="Genomic_DNA"/>
</dbReference>
<name>R7TZQ3_CAPTE</name>
<keyword evidence="3" id="KW-0963">Cytoplasm</keyword>
<protein>
    <submittedName>
        <fullName evidence="11 12">Uncharacterized protein</fullName>
    </submittedName>
</protein>
<keyword evidence="5" id="KW-0493">Microtubule</keyword>
<dbReference type="OMA" id="CEAQMES"/>
<evidence type="ECO:0000256" key="8">
    <source>
        <dbReference type="ARBA" id="ARBA00023212"/>
    </source>
</evidence>
<proteinExistence type="inferred from homology"/>
<dbReference type="InterPro" id="IPR026243">
    <property type="entry name" value="HAUS1"/>
</dbReference>
<evidence type="ECO:0000313" key="12">
    <source>
        <dbReference type="EnsemblMetazoa" id="CapteP203048"/>
    </source>
</evidence>
<keyword evidence="9" id="KW-0131">Cell cycle</keyword>
<dbReference type="GO" id="GO:0051301">
    <property type="term" value="P:cell division"/>
    <property type="evidence" value="ECO:0007669"/>
    <property type="project" value="UniProtKB-KW"/>
</dbReference>
<evidence type="ECO:0000256" key="7">
    <source>
        <dbReference type="ARBA" id="ARBA00023054"/>
    </source>
</evidence>
<dbReference type="GO" id="GO:0005874">
    <property type="term" value="C:microtubule"/>
    <property type="evidence" value="ECO:0007669"/>
    <property type="project" value="UniProtKB-KW"/>
</dbReference>
<dbReference type="GO" id="GO:0070652">
    <property type="term" value="C:HAUS complex"/>
    <property type="evidence" value="ECO:0007669"/>
    <property type="project" value="InterPro"/>
</dbReference>
<evidence type="ECO:0000256" key="2">
    <source>
        <dbReference type="ARBA" id="ARBA00005479"/>
    </source>
</evidence>
<dbReference type="STRING" id="283909.R7TZQ3"/>
<keyword evidence="13" id="KW-1185">Reference proteome</keyword>
<feature type="coiled-coil region" evidence="10">
    <location>
        <begin position="247"/>
        <end position="274"/>
    </location>
</feature>